<feature type="non-terminal residue" evidence="1">
    <location>
        <position position="1"/>
    </location>
</feature>
<evidence type="ECO:0000313" key="1">
    <source>
        <dbReference type="EMBL" id="GBO33111.1"/>
    </source>
</evidence>
<sequence>PLKGHHEYADEKSTDDLALSPVSCGYSYGDGVVLVPFPMMKCSSNSRVCAGVGDCHNLTGNSSRVTVVVPWLFRTQRNKTECKQIFYGYQLEQCSGYSAREHNLFALKEIFIAAFKMSSVDFVAEPIHTVGVPSHPLKPSLWC</sequence>
<reference evidence="1 2" key="1">
    <citation type="journal article" date="2019" name="Sci. Rep.">
        <title>Orb-weaving spider Araneus ventricosus genome elucidates the spidroin gene catalogue.</title>
        <authorList>
            <person name="Kono N."/>
            <person name="Nakamura H."/>
            <person name="Ohtoshi R."/>
            <person name="Moran D.A.P."/>
            <person name="Shinohara A."/>
            <person name="Yoshida Y."/>
            <person name="Fujiwara M."/>
            <person name="Mori M."/>
            <person name="Tomita M."/>
            <person name="Arakawa K."/>
        </authorList>
    </citation>
    <scope>NUCLEOTIDE SEQUENCE [LARGE SCALE GENOMIC DNA]</scope>
</reference>
<dbReference type="Proteomes" id="UP000499080">
    <property type="component" value="Unassembled WGS sequence"/>
</dbReference>
<accession>A0A4Y2W882</accession>
<gene>
    <name evidence="1" type="ORF">AVEN_131301_1</name>
</gene>
<dbReference type="AlphaFoldDB" id="A0A4Y2W882"/>
<keyword evidence="2" id="KW-1185">Reference proteome</keyword>
<organism evidence="1 2">
    <name type="scientific">Araneus ventricosus</name>
    <name type="common">Orbweaver spider</name>
    <name type="synonym">Epeira ventricosa</name>
    <dbReference type="NCBI Taxonomy" id="182803"/>
    <lineage>
        <taxon>Eukaryota</taxon>
        <taxon>Metazoa</taxon>
        <taxon>Ecdysozoa</taxon>
        <taxon>Arthropoda</taxon>
        <taxon>Chelicerata</taxon>
        <taxon>Arachnida</taxon>
        <taxon>Araneae</taxon>
        <taxon>Araneomorphae</taxon>
        <taxon>Entelegynae</taxon>
        <taxon>Araneoidea</taxon>
        <taxon>Araneidae</taxon>
        <taxon>Araneus</taxon>
    </lineage>
</organism>
<dbReference type="EMBL" id="BGPR01056638">
    <property type="protein sequence ID" value="GBO33111.1"/>
    <property type="molecule type" value="Genomic_DNA"/>
</dbReference>
<name>A0A4Y2W882_ARAVE</name>
<comment type="caution">
    <text evidence="1">The sequence shown here is derived from an EMBL/GenBank/DDBJ whole genome shotgun (WGS) entry which is preliminary data.</text>
</comment>
<evidence type="ECO:0000313" key="2">
    <source>
        <dbReference type="Proteomes" id="UP000499080"/>
    </source>
</evidence>
<proteinExistence type="predicted"/>
<protein>
    <submittedName>
        <fullName evidence="1">Uncharacterized protein</fullName>
    </submittedName>
</protein>